<keyword evidence="1" id="KW-0812">Transmembrane</keyword>
<dbReference type="AlphaFoldDB" id="A0A645AMQ7"/>
<feature type="transmembrane region" description="Helical" evidence="1">
    <location>
        <begin position="35"/>
        <end position="62"/>
    </location>
</feature>
<comment type="caution">
    <text evidence="2">The sequence shown here is derived from an EMBL/GenBank/DDBJ whole genome shotgun (WGS) entry which is preliminary data.</text>
</comment>
<name>A0A645AMQ7_9ZZZZ</name>
<proteinExistence type="predicted"/>
<keyword evidence="1" id="KW-0472">Membrane</keyword>
<sequence length="88" mass="9888">MGALVLHFPFQRLFVVVMAAAALILIFLVKEGGFYFLKILIDVADILSQLIVIMAQFLAVLAEITQHFQHLQHQLLLGHIRAQLHALS</sequence>
<evidence type="ECO:0000313" key="2">
    <source>
        <dbReference type="EMBL" id="MPM54327.1"/>
    </source>
</evidence>
<feature type="transmembrane region" description="Helical" evidence="1">
    <location>
        <begin position="12"/>
        <end position="29"/>
    </location>
</feature>
<protein>
    <submittedName>
        <fullName evidence="2">Uncharacterized protein</fullName>
    </submittedName>
</protein>
<keyword evidence="1" id="KW-1133">Transmembrane helix</keyword>
<gene>
    <name evidence="2" type="ORF">SDC9_101105</name>
</gene>
<evidence type="ECO:0000256" key="1">
    <source>
        <dbReference type="SAM" id="Phobius"/>
    </source>
</evidence>
<reference evidence="2" key="1">
    <citation type="submission" date="2019-08" db="EMBL/GenBank/DDBJ databases">
        <authorList>
            <person name="Kucharzyk K."/>
            <person name="Murdoch R.W."/>
            <person name="Higgins S."/>
            <person name="Loffler F."/>
        </authorList>
    </citation>
    <scope>NUCLEOTIDE SEQUENCE</scope>
</reference>
<organism evidence="2">
    <name type="scientific">bioreactor metagenome</name>
    <dbReference type="NCBI Taxonomy" id="1076179"/>
    <lineage>
        <taxon>unclassified sequences</taxon>
        <taxon>metagenomes</taxon>
        <taxon>ecological metagenomes</taxon>
    </lineage>
</organism>
<dbReference type="EMBL" id="VSSQ01014749">
    <property type="protein sequence ID" value="MPM54327.1"/>
    <property type="molecule type" value="Genomic_DNA"/>
</dbReference>
<accession>A0A645AMQ7</accession>